<dbReference type="AlphaFoldDB" id="A0A067PXZ6"/>
<dbReference type="EMBL" id="KL197715">
    <property type="protein sequence ID" value="KDQ59569.1"/>
    <property type="molecule type" value="Genomic_DNA"/>
</dbReference>
<evidence type="ECO:0000313" key="2">
    <source>
        <dbReference type="EMBL" id="KDQ59569.1"/>
    </source>
</evidence>
<feature type="compositionally biased region" description="Basic and acidic residues" evidence="1">
    <location>
        <begin position="135"/>
        <end position="145"/>
    </location>
</feature>
<feature type="compositionally biased region" description="Acidic residues" evidence="1">
    <location>
        <begin position="153"/>
        <end position="162"/>
    </location>
</feature>
<protein>
    <submittedName>
        <fullName evidence="2">Uncharacterized protein</fullName>
    </submittedName>
</protein>
<dbReference type="Proteomes" id="UP000027265">
    <property type="component" value="Unassembled WGS sequence"/>
</dbReference>
<proteinExistence type="predicted"/>
<evidence type="ECO:0000256" key="1">
    <source>
        <dbReference type="SAM" id="MobiDB-lite"/>
    </source>
</evidence>
<name>A0A067PXZ6_9AGAM</name>
<keyword evidence="3" id="KW-1185">Reference proteome</keyword>
<organism evidence="2 3">
    <name type="scientific">Jaapia argillacea MUCL 33604</name>
    <dbReference type="NCBI Taxonomy" id="933084"/>
    <lineage>
        <taxon>Eukaryota</taxon>
        <taxon>Fungi</taxon>
        <taxon>Dikarya</taxon>
        <taxon>Basidiomycota</taxon>
        <taxon>Agaricomycotina</taxon>
        <taxon>Agaricomycetes</taxon>
        <taxon>Agaricomycetidae</taxon>
        <taxon>Jaapiales</taxon>
        <taxon>Jaapiaceae</taxon>
        <taxon>Jaapia</taxon>
    </lineage>
</organism>
<accession>A0A067PXZ6</accession>
<gene>
    <name evidence="2" type="ORF">JAAARDRAFT_33145</name>
</gene>
<evidence type="ECO:0000313" key="3">
    <source>
        <dbReference type="Proteomes" id="UP000027265"/>
    </source>
</evidence>
<dbReference type="HOGENOM" id="CLU_930859_0_0_1"/>
<dbReference type="InParanoid" id="A0A067PXZ6"/>
<feature type="region of interest" description="Disordered" evidence="1">
    <location>
        <begin position="120"/>
        <end position="183"/>
    </location>
</feature>
<reference evidence="3" key="1">
    <citation type="journal article" date="2014" name="Proc. Natl. Acad. Sci. U.S.A.">
        <title>Extensive sampling of basidiomycete genomes demonstrates inadequacy of the white-rot/brown-rot paradigm for wood decay fungi.</title>
        <authorList>
            <person name="Riley R."/>
            <person name="Salamov A.A."/>
            <person name="Brown D.W."/>
            <person name="Nagy L.G."/>
            <person name="Floudas D."/>
            <person name="Held B.W."/>
            <person name="Levasseur A."/>
            <person name="Lombard V."/>
            <person name="Morin E."/>
            <person name="Otillar R."/>
            <person name="Lindquist E.A."/>
            <person name="Sun H."/>
            <person name="LaButti K.M."/>
            <person name="Schmutz J."/>
            <person name="Jabbour D."/>
            <person name="Luo H."/>
            <person name="Baker S.E."/>
            <person name="Pisabarro A.G."/>
            <person name="Walton J.D."/>
            <person name="Blanchette R.A."/>
            <person name="Henrissat B."/>
            <person name="Martin F."/>
            <person name="Cullen D."/>
            <person name="Hibbett D.S."/>
            <person name="Grigoriev I.V."/>
        </authorList>
    </citation>
    <scope>NUCLEOTIDE SEQUENCE [LARGE SCALE GENOMIC DNA]</scope>
    <source>
        <strain evidence="3">MUCL 33604</strain>
    </source>
</reference>
<sequence>MVASPQTPPTDTTTHTFADLSIDLSPSSSPCEHCGRRLDYDSDIPEVKFNSRPRNPTSFGSFDLDLSVRDDFSQLDDIFYNSLEPNDNDACSLDSERTAVFSDGEGHYLDKSQELVANEDAADGKGDDPVPVQDDGSHGSDDVRIVPEGGPIVEDDQGEESELGASESSSPSEVGDNDDSASMVSEAYTPSDYARDHHISISSAYPASPVASFHFNGWLRTSEPHAPVFKDNSSDSKHRPMDVAEGLYLTGASTYECDDPDCETCRKLGVAGDRKRTGAVRHGLGWVRRLFRKGASKES</sequence>
<feature type="compositionally biased region" description="Low complexity" evidence="1">
    <location>
        <begin position="163"/>
        <end position="173"/>
    </location>
</feature>